<comment type="subcellular location">
    <subcellularLocation>
        <location evidence="1 9">Nucleus</location>
    </subcellularLocation>
</comment>
<dbReference type="GO" id="GO:0003712">
    <property type="term" value="F:transcription coregulator activity"/>
    <property type="evidence" value="ECO:0007669"/>
    <property type="project" value="UniProtKB-UniRule"/>
</dbReference>
<keyword evidence="7 9" id="KW-0539">Nucleus</keyword>
<feature type="compositionally biased region" description="Polar residues" evidence="10">
    <location>
        <begin position="148"/>
        <end position="157"/>
    </location>
</feature>
<evidence type="ECO:0000256" key="10">
    <source>
        <dbReference type="SAM" id="MobiDB-lite"/>
    </source>
</evidence>
<dbReference type="GO" id="GO:0016592">
    <property type="term" value="C:mediator complex"/>
    <property type="evidence" value="ECO:0007669"/>
    <property type="project" value="UniProtKB-UniRule"/>
</dbReference>
<reference evidence="12 13" key="1">
    <citation type="submission" date="2013-07" db="EMBL/GenBank/DDBJ databases">
        <title>The Genome Sequence of Cryptococcus heveanensis BCC8398.</title>
        <authorList>
            <consortium name="The Broad Institute Genome Sequencing Platform"/>
            <person name="Cuomo C."/>
            <person name="Litvintseva A."/>
            <person name="Chen Y."/>
            <person name="Heitman J."/>
            <person name="Sun S."/>
            <person name="Springer D."/>
            <person name="Dromer F."/>
            <person name="Young S.K."/>
            <person name="Zeng Q."/>
            <person name="Gargeya S."/>
            <person name="Fitzgerald M."/>
            <person name="Abouelleil A."/>
            <person name="Alvarado L."/>
            <person name="Berlin A.M."/>
            <person name="Chapman S.B."/>
            <person name="Dewar J."/>
            <person name="Goldberg J."/>
            <person name="Griggs A."/>
            <person name="Gujja S."/>
            <person name="Hansen M."/>
            <person name="Howarth C."/>
            <person name="Imamovic A."/>
            <person name="Larimer J."/>
            <person name="McCowan C."/>
            <person name="Murphy C."/>
            <person name="Pearson M."/>
            <person name="Priest M."/>
            <person name="Roberts A."/>
            <person name="Saif S."/>
            <person name="Shea T."/>
            <person name="Sykes S."/>
            <person name="Wortman J."/>
            <person name="Nusbaum C."/>
            <person name="Birren B."/>
        </authorList>
    </citation>
    <scope>NUCLEOTIDE SEQUENCE [LARGE SCALE GENOMIC DNA]</scope>
    <source>
        <strain evidence="12 13">BCC8398</strain>
    </source>
</reference>
<evidence type="ECO:0000256" key="6">
    <source>
        <dbReference type="ARBA" id="ARBA00023163"/>
    </source>
</evidence>
<gene>
    <name evidence="12" type="ORF">I316_05185</name>
</gene>
<sequence length="1312" mass="143257">MASLARGSGGYPSDRQGQGGPIASTSASTSDNPVYPSSSKAAVVIKNPQLTDEPYFAYPTPTSEQIEEELPPYFESENFPLGPLLDRLVRRGYGDLRYLLGEVLPPLSTRQRPKHIIDYAKTTRQSLLKYLAVLRWKTSVDLSITSQQSSIPGQTAPQQQQQQPGLTNFPTPHSNGDPNDTSPSSLAGKGKGKAAVNGDTIGDEVVRGKVTDARRIAHFMEHQNKQHDDAVEHIRHVTKVVEGLRERNPDLLTALALLTTGTYSRLPTSITEPYLPKPPLTNSAVLTILRRLNRHIRYRLRCLDYVPSELSVESIRDGQVYLRGGGEYGWKARMTVVGFGDDSRWWLTGVEWSWRNKRKSVHDPGGDNSPSFEGKRFEGEERQGILDLANMDVLAPKEVIHVGNDKTDRPTTSKTAGVKDQAVSNAGKAVDSPLVRLYNFLQHLSLSYQLEILFSQAMALSQGRWRGQLAVEIDRANSVLRVKYWIRPRPAQVPQQQQAAVGKRPAPSIAPAASRSPMVGGILSITLAEPTAAANETDDLFGSIAAGGMRANERILRLRLMVKWEIGEIGIGGGLKVGDVMDGGLLRIDPGAISLDDILATSTRAHAAHLTRSHTSTLLSSPRFIQTLLNQPTLREAEDISSTLPLTLHIPLPSHQRVTTLIVGVSSLNGLLEIEDDGSTGNEARATQVRTAAGSVNQGKTRLVDEIGRLTIAIIMENMEMQMRQLGWRPARRLALRSQDLAKADIHPLTTIFVPLPSSTMHYFIARATPSGLSFELLRLARVPIENGLGVGLKLAIGDRTALDLEKLKTRRKGKHLDAPTGSTPASNFEVENRDLKDLFLFSNALVAQAIIEQQLKERSIPYTIQYPPATGPGAPRSTSALAGMVPTVCVDVRDLLRDGKSGGAAVEVALPKVGMQIENWWKGGICEVTTIVQLRHQSPMAQATTSASSDGDSSTTPKDSDARPEGISFDPSSSIVKFRAKDISRCVPVFLEQWERLSKVIVVAGEVNRLNKLAEFKDVQLLSFDLHTATLSYAKGYNASITYTPVDDSYQVTQEAIQGQQETQRNPHSILAPLLSAKLNELTSAPAAGAKRGAVAREFIGLLKSTLPFLVELPALQEIGWGLVVLGVSIFRIVRDWEGKRYALDITLLPSLTHYLIQDAHTPKGPDHTIDNYVGQLTPISDLRSPTSTSTRPQEDIIQHIFESEKSFKVDVEQLKKEVRRAGTNRAAAGGALMMPPLMKLDGGKSLAVAVERVGRVVRLYAEEIGKLASTRRSATAVQGQGTAQPQPQTHAATLTPTPTLSTIKENIKVE</sequence>
<accession>A0A1B9GPZ7</accession>
<feature type="region of interest" description="Disordered" evidence="10">
    <location>
        <begin position="1272"/>
        <end position="1312"/>
    </location>
</feature>
<comment type="subunit">
    <text evidence="9">Component of the Mediator complex.</text>
</comment>
<evidence type="ECO:0000313" key="13">
    <source>
        <dbReference type="Proteomes" id="UP000092666"/>
    </source>
</evidence>
<feature type="compositionally biased region" description="Polar residues" evidence="10">
    <location>
        <begin position="23"/>
        <end position="38"/>
    </location>
</feature>
<name>A0A1B9GPZ7_9TREE</name>
<keyword evidence="5 9" id="KW-0010">Activator</keyword>
<dbReference type="STRING" id="1296120.A0A1B9GPZ7"/>
<dbReference type="PANTHER" id="PTHR12809:SF2">
    <property type="entry name" value="MEDIATOR OF RNA POLYMERASE II TRANSCRIPTION SUBUNIT 14"/>
    <property type="match status" value="1"/>
</dbReference>
<evidence type="ECO:0000256" key="1">
    <source>
        <dbReference type="ARBA" id="ARBA00004123"/>
    </source>
</evidence>
<evidence type="ECO:0000256" key="4">
    <source>
        <dbReference type="ARBA" id="ARBA00023015"/>
    </source>
</evidence>
<evidence type="ECO:0000256" key="9">
    <source>
        <dbReference type="RuleBase" id="RU365082"/>
    </source>
</evidence>
<feature type="region of interest" description="Disordered" evidence="10">
    <location>
        <begin position="940"/>
        <end position="969"/>
    </location>
</feature>
<evidence type="ECO:0000256" key="7">
    <source>
        <dbReference type="ARBA" id="ARBA00023242"/>
    </source>
</evidence>
<dbReference type="EMBL" id="KV700127">
    <property type="protein sequence ID" value="OCF33140.1"/>
    <property type="molecule type" value="Genomic_DNA"/>
</dbReference>
<proteinExistence type="inferred from homology"/>
<feature type="compositionally biased region" description="Polar residues" evidence="10">
    <location>
        <begin position="164"/>
        <end position="185"/>
    </location>
</feature>
<feature type="region of interest" description="Disordered" evidence="10">
    <location>
        <begin position="1"/>
        <end position="38"/>
    </location>
</feature>
<dbReference type="Proteomes" id="UP000092666">
    <property type="component" value="Unassembled WGS sequence"/>
</dbReference>
<evidence type="ECO:0000256" key="2">
    <source>
        <dbReference type="ARBA" id="ARBA00007813"/>
    </source>
</evidence>
<evidence type="ECO:0000259" key="11">
    <source>
        <dbReference type="Pfam" id="PF08638"/>
    </source>
</evidence>
<dbReference type="GO" id="GO:0070847">
    <property type="term" value="C:core mediator complex"/>
    <property type="evidence" value="ECO:0007669"/>
    <property type="project" value="TreeGrafter"/>
</dbReference>
<comment type="function">
    <text evidence="9">Component of the Mediator complex, a coactivator involved in the regulated transcription of nearly all RNA polymerase II-dependent genes. Mediator functions as a bridge to convey information from gene-specific regulatory proteins to the basal RNA polymerase II transcription machinery. Mediator is recruited to promoters by direct interactions with regulatory proteins and serves as a scaffold for the assembly of a functional preinitiation complex with RNA polymerase II and the general transcription factors.</text>
</comment>
<dbReference type="GO" id="GO:0006357">
    <property type="term" value="P:regulation of transcription by RNA polymerase II"/>
    <property type="evidence" value="ECO:0007669"/>
    <property type="project" value="InterPro"/>
</dbReference>
<dbReference type="Pfam" id="PF08638">
    <property type="entry name" value="Med14"/>
    <property type="match status" value="1"/>
</dbReference>
<feature type="region of interest" description="Disordered" evidence="10">
    <location>
        <begin position="148"/>
        <end position="200"/>
    </location>
</feature>
<dbReference type="InterPro" id="IPR055122">
    <property type="entry name" value="Med14_N"/>
</dbReference>
<keyword evidence="6 9" id="KW-0804">Transcription</keyword>
<feature type="compositionally biased region" description="Low complexity" evidence="10">
    <location>
        <begin position="1275"/>
        <end position="1304"/>
    </location>
</feature>
<dbReference type="PANTHER" id="PTHR12809">
    <property type="entry name" value="MEDIATOR COMPLEX SUBUNIT"/>
    <property type="match status" value="1"/>
</dbReference>
<evidence type="ECO:0000256" key="5">
    <source>
        <dbReference type="ARBA" id="ARBA00023159"/>
    </source>
</evidence>
<organism evidence="12 13">
    <name type="scientific">Kwoniella heveanensis BCC8398</name>
    <dbReference type="NCBI Taxonomy" id="1296120"/>
    <lineage>
        <taxon>Eukaryota</taxon>
        <taxon>Fungi</taxon>
        <taxon>Dikarya</taxon>
        <taxon>Basidiomycota</taxon>
        <taxon>Agaricomycotina</taxon>
        <taxon>Tremellomycetes</taxon>
        <taxon>Tremellales</taxon>
        <taxon>Cryptococcaceae</taxon>
        <taxon>Kwoniella</taxon>
    </lineage>
</organism>
<comment type="similarity">
    <text evidence="2 9">Belongs to the Mediator complex subunit 14 family.</text>
</comment>
<dbReference type="OrthoDB" id="205099at2759"/>
<dbReference type="InterPro" id="IPR013947">
    <property type="entry name" value="Mediator_Med14"/>
</dbReference>
<evidence type="ECO:0000313" key="12">
    <source>
        <dbReference type="EMBL" id="OCF33140.1"/>
    </source>
</evidence>
<evidence type="ECO:0000256" key="3">
    <source>
        <dbReference type="ARBA" id="ARBA00019619"/>
    </source>
</evidence>
<evidence type="ECO:0000256" key="8">
    <source>
        <dbReference type="ARBA" id="ARBA00032007"/>
    </source>
</evidence>
<keyword evidence="13" id="KW-1185">Reference proteome</keyword>
<keyword evidence="4 9" id="KW-0805">Transcription regulation</keyword>
<reference evidence="13" key="2">
    <citation type="submission" date="2013-12" db="EMBL/GenBank/DDBJ databases">
        <title>Evolution of pathogenesis and genome organization in the Tremellales.</title>
        <authorList>
            <person name="Cuomo C."/>
            <person name="Litvintseva A."/>
            <person name="Heitman J."/>
            <person name="Chen Y."/>
            <person name="Sun S."/>
            <person name="Springer D."/>
            <person name="Dromer F."/>
            <person name="Young S."/>
            <person name="Zeng Q."/>
            <person name="Chapman S."/>
            <person name="Gujja S."/>
            <person name="Saif S."/>
            <person name="Birren B."/>
        </authorList>
    </citation>
    <scope>NUCLEOTIDE SEQUENCE [LARGE SCALE GENOMIC DNA]</scope>
    <source>
        <strain evidence="13">BCC8398</strain>
    </source>
</reference>
<feature type="compositionally biased region" description="Low complexity" evidence="10">
    <location>
        <begin position="944"/>
        <end position="957"/>
    </location>
</feature>
<feature type="domain" description="Mediator complex subunit MED14 N-terminal" evidence="11">
    <location>
        <begin position="209"/>
        <end position="328"/>
    </location>
</feature>
<protein>
    <recommendedName>
        <fullName evidence="3 9">Mediator of RNA polymerase II transcription subunit 14</fullName>
    </recommendedName>
    <alternativeName>
        <fullName evidence="8 9">Mediator complex subunit 14</fullName>
    </alternativeName>
</protein>